<dbReference type="HOGENOM" id="CLU_1696750_0_0_1"/>
<reference evidence="2 3" key="1">
    <citation type="journal article" date="2012" name="Eukaryot. Cell">
        <title>Draft genome sequence of CBS 2479, the standard type strain of Trichosporon asahii.</title>
        <authorList>
            <person name="Yang R.Y."/>
            <person name="Li H.T."/>
            <person name="Zhu H."/>
            <person name="Zhou G.P."/>
            <person name="Wang M."/>
            <person name="Wang L."/>
        </authorList>
    </citation>
    <scope>NUCLEOTIDE SEQUENCE [LARGE SCALE GENOMIC DNA]</scope>
    <source>
        <strain evidence="3">ATCC 90039 / CBS 2479 / JCM 2466 / KCTC 7840 / NCYC 2677 / UAMH 7654</strain>
    </source>
</reference>
<evidence type="ECO:0000256" key="1">
    <source>
        <dbReference type="SAM" id="Coils"/>
    </source>
</evidence>
<dbReference type="Proteomes" id="UP000002748">
    <property type="component" value="Unassembled WGS sequence"/>
</dbReference>
<dbReference type="KEGG" id="tasa:A1Q1_07842"/>
<protein>
    <submittedName>
        <fullName evidence="2">Uncharacterized protein</fullName>
    </submittedName>
</protein>
<dbReference type="RefSeq" id="XP_014182329.1">
    <property type="nucleotide sequence ID" value="XM_014326854.1"/>
</dbReference>
<comment type="caution">
    <text evidence="2">The sequence shown here is derived from an EMBL/GenBank/DDBJ whole genome shotgun (WGS) entry which is preliminary data.</text>
</comment>
<gene>
    <name evidence="2" type="ORF">A1Q1_07842</name>
</gene>
<evidence type="ECO:0000313" key="3">
    <source>
        <dbReference type="Proteomes" id="UP000002748"/>
    </source>
</evidence>
<feature type="coiled-coil region" evidence="1">
    <location>
        <begin position="100"/>
        <end position="127"/>
    </location>
</feature>
<dbReference type="GeneID" id="25991354"/>
<dbReference type="VEuPathDB" id="FungiDB:A1Q1_07842"/>
<proteinExistence type="predicted"/>
<organism evidence="2 3">
    <name type="scientific">Trichosporon asahii var. asahii (strain ATCC 90039 / CBS 2479 / JCM 2466 / KCTC 7840 / NBRC 103889/ NCYC 2677 / UAMH 7654)</name>
    <name type="common">Yeast</name>
    <dbReference type="NCBI Taxonomy" id="1186058"/>
    <lineage>
        <taxon>Eukaryota</taxon>
        <taxon>Fungi</taxon>
        <taxon>Dikarya</taxon>
        <taxon>Basidiomycota</taxon>
        <taxon>Agaricomycotina</taxon>
        <taxon>Tremellomycetes</taxon>
        <taxon>Trichosporonales</taxon>
        <taxon>Trichosporonaceae</taxon>
        <taxon>Trichosporon</taxon>
    </lineage>
</organism>
<dbReference type="EMBL" id="ALBS01000078">
    <property type="protein sequence ID" value="EJT50976.1"/>
    <property type="molecule type" value="Genomic_DNA"/>
</dbReference>
<sequence>MADTHRLLAGGPGIKSTPDRVFPHPIMNFTTTPAKNMLSISATLSIAINDELERQRSKITTEYAIRAVDEIKRFNMECTALRDNFKHYEAHTGFACAIEKRKYIDKLRELREQNVLALEKLKRAYKAELCYCGLAVPPDLDLEAAEATHNILHRG</sequence>
<name>J5THR0_TRIAS</name>
<dbReference type="AlphaFoldDB" id="J5THR0"/>
<keyword evidence="1" id="KW-0175">Coiled coil</keyword>
<accession>J5THR0</accession>
<evidence type="ECO:0000313" key="2">
    <source>
        <dbReference type="EMBL" id="EJT50976.1"/>
    </source>
</evidence>